<dbReference type="EMBL" id="BMAW01059612">
    <property type="protein sequence ID" value="GFT21912.1"/>
    <property type="molecule type" value="Genomic_DNA"/>
</dbReference>
<protein>
    <submittedName>
        <fullName evidence="1">Uncharacterized protein</fullName>
    </submittedName>
</protein>
<name>A0A8X6NN28_NEPPI</name>
<gene>
    <name evidence="1" type="ORF">NPIL_171951</name>
</gene>
<keyword evidence="2" id="KW-1185">Reference proteome</keyword>
<organism evidence="1 2">
    <name type="scientific">Nephila pilipes</name>
    <name type="common">Giant wood spider</name>
    <name type="synonym">Nephila maculata</name>
    <dbReference type="NCBI Taxonomy" id="299642"/>
    <lineage>
        <taxon>Eukaryota</taxon>
        <taxon>Metazoa</taxon>
        <taxon>Ecdysozoa</taxon>
        <taxon>Arthropoda</taxon>
        <taxon>Chelicerata</taxon>
        <taxon>Arachnida</taxon>
        <taxon>Araneae</taxon>
        <taxon>Araneomorphae</taxon>
        <taxon>Entelegynae</taxon>
        <taxon>Araneoidea</taxon>
        <taxon>Nephilidae</taxon>
        <taxon>Nephila</taxon>
    </lineage>
</organism>
<dbReference type="Proteomes" id="UP000887013">
    <property type="component" value="Unassembled WGS sequence"/>
</dbReference>
<reference evidence="1" key="1">
    <citation type="submission" date="2020-08" db="EMBL/GenBank/DDBJ databases">
        <title>Multicomponent nature underlies the extraordinary mechanical properties of spider dragline silk.</title>
        <authorList>
            <person name="Kono N."/>
            <person name="Nakamura H."/>
            <person name="Mori M."/>
            <person name="Yoshida Y."/>
            <person name="Ohtoshi R."/>
            <person name="Malay A.D."/>
            <person name="Moran D.A.P."/>
            <person name="Tomita M."/>
            <person name="Numata K."/>
            <person name="Arakawa K."/>
        </authorList>
    </citation>
    <scope>NUCLEOTIDE SEQUENCE</scope>
</reference>
<accession>A0A8X6NN28</accession>
<evidence type="ECO:0000313" key="1">
    <source>
        <dbReference type="EMBL" id="GFT21912.1"/>
    </source>
</evidence>
<proteinExistence type="predicted"/>
<evidence type="ECO:0000313" key="2">
    <source>
        <dbReference type="Proteomes" id="UP000887013"/>
    </source>
</evidence>
<comment type="caution">
    <text evidence="1">The sequence shown here is derived from an EMBL/GenBank/DDBJ whole genome shotgun (WGS) entry which is preliminary data.</text>
</comment>
<dbReference type="AlphaFoldDB" id="A0A8X6NN28"/>
<sequence>MTKKEAESPEDHFSIRITRSKKKIIKLERIVGGQKPQKTLKLRAERIYPFRVGRLDAVCSICGKEKCHSRSAKTFMTPFILSYRQNHRADCKYRGKEFLRESWFLLLSLCRQNVWEKKQQKADGRRESKSG</sequence>